<protein>
    <submittedName>
        <fullName evidence="1">Uncharacterized protein</fullName>
    </submittedName>
</protein>
<reference evidence="1 2" key="1">
    <citation type="submission" date="2020-10" db="EMBL/GenBank/DDBJ databases">
        <title>Plant Genome Project.</title>
        <authorList>
            <person name="Zhang R.-G."/>
        </authorList>
    </citation>
    <scope>NUCLEOTIDE SEQUENCE [LARGE SCALE GENOMIC DNA]</scope>
    <source>
        <strain evidence="1">FAFU-HL-1</strain>
        <tissue evidence="1">Leaf</tissue>
    </source>
</reference>
<dbReference type="Proteomes" id="UP000657918">
    <property type="component" value="Unassembled WGS sequence"/>
</dbReference>
<gene>
    <name evidence="1" type="ORF">SADUNF_Sadunf02G0003100</name>
</gene>
<name>A0A835N5B6_9ROSI</name>
<sequence>MAFFSLTREQAVSTFRVPVTAGSVNFFLCIRPPLDPNPAHWSEHDSVPTINLLRLMSAESEMTLVFQSKYNKMHAMFSSRNGFLPPSH</sequence>
<dbReference type="EMBL" id="JADGMS010000002">
    <property type="protein sequence ID" value="KAF9686572.1"/>
    <property type="molecule type" value="Genomic_DNA"/>
</dbReference>
<organism evidence="1 2">
    <name type="scientific">Salix dunnii</name>
    <dbReference type="NCBI Taxonomy" id="1413687"/>
    <lineage>
        <taxon>Eukaryota</taxon>
        <taxon>Viridiplantae</taxon>
        <taxon>Streptophyta</taxon>
        <taxon>Embryophyta</taxon>
        <taxon>Tracheophyta</taxon>
        <taxon>Spermatophyta</taxon>
        <taxon>Magnoliopsida</taxon>
        <taxon>eudicotyledons</taxon>
        <taxon>Gunneridae</taxon>
        <taxon>Pentapetalae</taxon>
        <taxon>rosids</taxon>
        <taxon>fabids</taxon>
        <taxon>Malpighiales</taxon>
        <taxon>Salicaceae</taxon>
        <taxon>Saliceae</taxon>
        <taxon>Salix</taxon>
    </lineage>
</organism>
<comment type="caution">
    <text evidence="1">The sequence shown here is derived from an EMBL/GenBank/DDBJ whole genome shotgun (WGS) entry which is preliminary data.</text>
</comment>
<dbReference type="AlphaFoldDB" id="A0A835N5B6"/>
<proteinExistence type="predicted"/>
<evidence type="ECO:0000313" key="1">
    <source>
        <dbReference type="EMBL" id="KAF9686572.1"/>
    </source>
</evidence>
<evidence type="ECO:0000313" key="2">
    <source>
        <dbReference type="Proteomes" id="UP000657918"/>
    </source>
</evidence>
<accession>A0A835N5B6</accession>
<keyword evidence="2" id="KW-1185">Reference proteome</keyword>